<gene>
    <name evidence="2" type="ORF">S01H1_68298</name>
</gene>
<dbReference type="AlphaFoldDB" id="X0X6N3"/>
<feature type="non-terminal residue" evidence="2">
    <location>
        <position position="1"/>
    </location>
</feature>
<dbReference type="EMBL" id="BARS01045289">
    <property type="protein sequence ID" value="GAG31037.1"/>
    <property type="molecule type" value="Genomic_DNA"/>
</dbReference>
<sequence length="230" mass="26416">VRCKGVEERTNVLPRVYQGSYFVSKGSLKRKSWDNLIRKAFAIDPDRPIIFMNENGCICLPNLGKQHEKLDWNGPREGPKSSPCGADRGPVSPSRARRERERREKRELIHGTSPTKPEDAPGEMRTYNDYPEKFLDLWKHYPPLKGSKPATFKKCNALIKRGIPWEDLISAAKNYETSRTDEDPQYSKRAETFYGPQEFWKEYVEGVPEDAVKKPKDVDGMGWLGVEEGQ</sequence>
<name>X0X6N3_9ZZZZ</name>
<feature type="region of interest" description="Disordered" evidence="1">
    <location>
        <begin position="70"/>
        <end position="124"/>
    </location>
</feature>
<protein>
    <submittedName>
        <fullName evidence="2">Uncharacterized protein</fullName>
    </submittedName>
</protein>
<feature type="compositionally biased region" description="Basic and acidic residues" evidence="1">
    <location>
        <begin position="96"/>
        <end position="109"/>
    </location>
</feature>
<accession>X0X6N3</accession>
<evidence type="ECO:0000313" key="2">
    <source>
        <dbReference type="EMBL" id="GAG31037.1"/>
    </source>
</evidence>
<comment type="caution">
    <text evidence="2">The sequence shown here is derived from an EMBL/GenBank/DDBJ whole genome shotgun (WGS) entry which is preliminary data.</text>
</comment>
<proteinExistence type="predicted"/>
<reference evidence="2" key="1">
    <citation type="journal article" date="2014" name="Front. Microbiol.">
        <title>High frequency of phylogenetically diverse reductive dehalogenase-homologous genes in deep subseafloor sedimentary metagenomes.</title>
        <authorList>
            <person name="Kawai M."/>
            <person name="Futagami T."/>
            <person name="Toyoda A."/>
            <person name="Takaki Y."/>
            <person name="Nishi S."/>
            <person name="Hori S."/>
            <person name="Arai W."/>
            <person name="Tsubouchi T."/>
            <person name="Morono Y."/>
            <person name="Uchiyama I."/>
            <person name="Ito T."/>
            <person name="Fujiyama A."/>
            <person name="Inagaki F."/>
            <person name="Takami H."/>
        </authorList>
    </citation>
    <scope>NUCLEOTIDE SEQUENCE</scope>
    <source>
        <strain evidence="2">Expedition CK06-06</strain>
    </source>
</reference>
<evidence type="ECO:0000256" key="1">
    <source>
        <dbReference type="SAM" id="MobiDB-lite"/>
    </source>
</evidence>
<organism evidence="2">
    <name type="scientific">marine sediment metagenome</name>
    <dbReference type="NCBI Taxonomy" id="412755"/>
    <lineage>
        <taxon>unclassified sequences</taxon>
        <taxon>metagenomes</taxon>
        <taxon>ecological metagenomes</taxon>
    </lineage>
</organism>